<evidence type="ECO:0000313" key="2">
    <source>
        <dbReference type="EMBL" id="CAD8763969.1"/>
    </source>
</evidence>
<sequence>MSSNPMSSNPMPSNPMLNPSNPTSTAATNITTTTRPPSATASKGGAGGRESRAGAISIDSSGLVWVVYFYGTAVLWNLADGKAVEGLRLGERLGAATIAADGSGVLVGQYGKPFDLQSWEILHEAA</sequence>
<protein>
    <submittedName>
        <fullName evidence="2">Uncharacterized protein</fullName>
    </submittedName>
</protein>
<accession>A0A7S0UIQ7</accession>
<feature type="region of interest" description="Disordered" evidence="1">
    <location>
        <begin position="1"/>
        <end position="52"/>
    </location>
</feature>
<evidence type="ECO:0000256" key="1">
    <source>
        <dbReference type="SAM" id="MobiDB-lite"/>
    </source>
</evidence>
<feature type="compositionally biased region" description="Low complexity" evidence="1">
    <location>
        <begin position="1"/>
        <end position="43"/>
    </location>
</feature>
<organism evidence="2">
    <name type="scientific">Polytomella parva</name>
    <dbReference type="NCBI Taxonomy" id="51329"/>
    <lineage>
        <taxon>Eukaryota</taxon>
        <taxon>Viridiplantae</taxon>
        <taxon>Chlorophyta</taxon>
        <taxon>core chlorophytes</taxon>
        <taxon>Chlorophyceae</taxon>
        <taxon>CS clade</taxon>
        <taxon>Chlamydomonadales</taxon>
        <taxon>Chlamydomonadaceae</taxon>
        <taxon>Polytomella</taxon>
    </lineage>
</organism>
<proteinExistence type="predicted"/>
<gene>
    <name evidence="2" type="ORF">PPAR00522_LOCUS353</name>
</gene>
<name>A0A7S0UIQ7_9CHLO</name>
<reference evidence="2" key="1">
    <citation type="submission" date="2021-01" db="EMBL/GenBank/DDBJ databases">
        <authorList>
            <person name="Corre E."/>
            <person name="Pelletier E."/>
            <person name="Niang G."/>
            <person name="Scheremetjew M."/>
            <person name="Finn R."/>
            <person name="Kale V."/>
            <person name="Holt S."/>
            <person name="Cochrane G."/>
            <person name="Meng A."/>
            <person name="Brown T."/>
            <person name="Cohen L."/>
        </authorList>
    </citation>
    <scope>NUCLEOTIDE SEQUENCE</scope>
    <source>
        <strain evidence="2">SAG 63-3</strain>
    </source>
</reference>
<dbReference type="AlphaFoldDB" id="A0A7S0UIQ7"/>
<dbReference type="EMBL" id="HBFM01000686">
    <property type="protein sequence ID" value="CAD8763969.1"/>
    <property type="molecule type" value="Transcribed_RNA"/>
</dbReference>